<dbReference type="GO" id="GO:0016020">
    <property type="term" value="C:membrane"/>
    <property type="evidence" value="ECO:0007669"/>
    <property type="project" value="UniProtKB-SubCell"/>
</dbReference>
<sequence length="223" mass="26449">MQVKTRKRFLMKKIEKKELPYERVLFFSDAVVAIAITLLALDLKIDIPAGQPFNFTDLIRPWHKYLAFVLSFINILGFWNTHHQLFTYIKKMDGRLIWYNHAWLFFIVVLPFSTSILSDHITDTAAVFCYSLNIFLISILQNFLWDYSVLDRKGFIDPEDIDEEHQKRYQVMFNLDMLNGLVSVIVCFFAPLTAFILLFFKIPLLIFASFYIASKRRKEKKKR</sequence>
<proteinExistence type="inferred from homology"/>
<keyword evidence="6" id="KW-0631">Potassium channel</keyword>
<comment type="catalytic activity">
    <reaction evidence="12">
        <text>K(+)(in) = K(+)(out)</text>
        <dbReference type="Rhea" id="RHEA:29463"/>
        <dbReference type="ChEBI" id="CHEBI:29103"/>
    </reaction>
</comment>
<feature type="transmembrane region" description="Helical" evidence="13">
    <location>
        <begin position="61"/>
        <end position="79"/>
    </location>
</feature>
<organism evidence="14 15">
    <name type="scientific">Flavobacterium humi</name>
    <dbReference type="NCBI Taxonomy" id="2562683"/>
    <lineage>
        <taxon>Bacteria</taxon>
        <taxon>Pseudomonadati</taxon>
        <taxon>Bacteroidota</taxon>
        <taxon>Flavobacteriia</taxon>
        <taxon>Flavobacteriales</taxon>
        <taxon>Flavobacteriaceae</taxon>
        <taxon>Flavobacterium</taxon>
    </lineage>
</organism>
<feature type="transmembrane region" description="Helical" evidence="13">
    <location>
        <begin position="21"/>
        <end position="41"/>
    </location>
</feature>
<keyword evidence="7" id="KW-0630">Potassium</keyword>
<evidence type="ECO:0000256" key="7">
    <source>
        <dbReference type="ARBA" id="ARBA00022958"/>
    </source>
</evidence>
<keyword evidence="15" id="KW-1185">Reference proteome</keyword>
<name>A0A4Z0L5V5_9FLAO</name>
<comment type="subcellular location">
    <subcellularLocation>
        <location evidence="1">Membrane</location>
        <topology evidence="1">Multi-pass membrane protein</topology>
    </subcellularLocation>
</comment>
<dbReference type="Proteomes" id="UP000297407">
    <property type="component" value="Unassembled WGS sequence"/>
</dbReference>
<evidence type="ECO:0000313" key="15">
    <source>
        <dbReference type="Proteomes" id="UP000297407"/>
    </source>
</evidence>
<feature type="transmembrane region" description="Helical" evidence="13">
    <location>
        <begin position="124"/>
        <end position="145"/>
    </location>
</feature>
<protein>
    <submittedName>
        <fullName evidence="14">DUF1211 domain-containing protein</fullName>
    </submittedName>
</protein>
<dbReference type="InterPro" id="IPR010617">
    <property type="entry name" value="TMEM175-like"/>
</dbReference>
<evidence type="ECO:0000256" key="1">
    <source>
        <dbReference type="ARBA" id="ARBA00004141"/>
    </source>
</evidence>
<keyword evidence="5 13" id="KW-0812">Transmembrane</keyword>
<feature type="transmembrane region" description="Helical" evidence="13">
    <location>
        <begin position="100"/>
        <end position="118"/>
    </location>
</feature>
<keyword evidence="9" id="KW-0406">Ion transport</keyword>
<dbReference type="PANTHER" id="PTHR31462">
    <property type="entry name" value="ENDOSOMAL/LYSOSOMAL POTASSIUM CHANNEL TMEM175"/>
    <property type="match status" value="1"/>
</dbReference>
<comment type="similarity">
    <text evidence="2">Belongs to the TMEM175 family.</text>
</comment>
<evidence type="ECO:0000256" key="4">
    <source>
        <dbReference type="ARBA" id="ARBA00022538"/>
    </source>
</evidence>
<evidence type="ECO:0000256" key="13">
    <source>
        <dbReference type="SAM" id="Phobius"/>
    </source>
</evidence>
<keyword evidence="8 13" id="KW-1133">Transmembrane helix</keyword>
<evidence type="ECO:0000256" key="8">
    <source>
        <dbReference type="ARBA" id="ARBA00022989"/>
    </source>
</evidence>
<evidence type="ECO:0000256" key="2">
    <source>
        <dbReference type="ARBA" id="ARBA00006920"/>
    </source>
</evidence>
<evidence type="ECO:0000256" key="3">
    <source>
        <dbReference type="ARBA" id="ARBA00022448"/>
    </source>
</evidence>
<evidence type="ECO:0000313" key="14">
    <source>
        <dbReference type="EMBL" id="TGD57906.1"/>
    </source>
</evidence>
<dbReference type="OrthoDB" id="7626281at2"/>
<gene>
    <name evidence="14" type="ORF">E4635_07810</name>
</gene>
<dbReference type="EMBL" id="SRLH01000004">
    <property type="protein sequence ID" value="TGD57906.1"/>
    <property type="molecule type" value="Genomic_DNA"/>
</dbReference>
<reference evidence="14 15" key="1">
    <citation type="submission" date="2019-04" db="EMBL/GenBank/DDBJ databases">
        <title>Flavobacterium sp. strain DS2-A Genome sequencing and assembly.</title>
        <authorList>
            <person name="Kim I."/>
        </authorList>
    </citation>
    <scope>NUCLEOTIDE SEQUENCE [LARGE SCALE GENOMIC DNA]</scope>
    <source>
        <strain evidence="14 15">DS2-A</strain>
    </source>
</reference>
<keyword evidence="3" id="KW-0813">Transport</keyword>
<keyword evidence="10 13" id="KW-0472">Membrane</keyword>
<evidence type="ECO:0000256" key="6">
    <source>
        <dbReference type="ARBA" id="ARBA00022826"/>
    </source>
</evidence>
<evidence type="ECO:0000256" key="10">
    <source>
        <dbReference type="ARBA" id="ARBA00023136"/>
    </source>
</evidence>
<feature type="transmembrane region" description="Helical" evidence="13">
    <location>
        <begin position="171"/>
        <end position="189"/>
    </location>
</feature>
<comment type="caution">
    <text evidence="14">The sequence shown here is derived from an EMBL/GenBank/DDBJ whole genome shotgun (WGS) entry which is preliminary data.</text>
</comment>
<evidence type="ECO:0000256" key="12">
    <source>
        <dbReference type="ARBA" id="ARBA00034430"/>
    </source>
</evidence>
<dbReference type="GO" id="GO:0015252">
    <property type="term" value="F:proton channel activity"/>
    <property type="evidence" value="ECO:0007669"/>
    <property type="project" value="InterPro"/>
</dbReference>
<accession>A0A4Z0L5V5</accession>
<dbReference type="Pfam" id="PF06736">
    <property type="entry name" value="TMEM175"/>
    <property type="match status" value="1"/>
</dbReference>
<dbReference type="GO" id="GO:0005267">
    <property type="term" value="F:potassium channel activity"/>
    <property type="evidence" value="ECO:0007669"/>
    <property type="project" value="UniProtKB-KW"/>
</dbReference>
<keyword evidence="11" id="KW-0407">Ion channel</keyword>
<dbReference type="AlphaFoldDB" id="A0A4Z0L5V5"/>
<dbReference type="PANTHER" id="PTHR31462:SF5">
    <property type="entry name" value="ENDOSOMAL_LYSOSOMAL PROTON CHANNEL TMEM175"/>
    <property type="match status" value="1"/>
</dbReference>
<evidence type="ECO:0000256" key="9">
    <source>
        <dbReference type="ARBA" id="ARBA00023065"/>
    </source>
</evidence>
<evidence type="ECO:0000256" key="5">
    <source>
        <dbReference type="ARBA" id="ARBA00022692"/>
    </source>
</evidence>
<evidence type="ECO:0000256" key="11">
    <source>
        <dbReference type="ARBA" id="ARBA00023303"/>
    </source>
</evidence>
<keyword evidence="4" id="KW-0633">Potassium transport</keyword>